<keyword evidence="1 2" id="KW-0129">CBS domain</keyword>
<evidence type="ECO:0000313" key="5">
    <source>
        <dbReference type="Proteomes" id="UP000323337"/>
    </source>
</evidence>
<sequence>MKIKVSEVMTTKVITANENESIRQVTLKLRKKHITGLPVLNKDGEVVGVFSESDVLNQLPDILNDADKIPLVDVQELTNPPVKNVMGKPPITVTPDHNLKDVAKIFLENYIHRIPVVDNGKLVGIVSLGDLLKALTENGG</sequence>
<dbReference type="PROSITE" id="PS51371">
    <property type="entry name" value="CBS"/>
    <property type="match status" value="2"/>
</dbReference>
<dbReference type="InterPro" id="IPR000644">
    <property type="entry name" value="CBS_dom"/>
</dbReference>
<dbReference type="EMBL" id="VSIV01000310">
    <property type="protein sequence ID" value="TYB32601.1"/>
    <property type="molecule type" value="Genomic_DNA"/>
</dbReference>
<dbReference type="InterPro" id="IPR046342">
    <property type="entry name" value="CBS_dom_sf"/>
</dbReference>
<dbReference type="AlphaFoldDB" id="A0A5D0MMA3"/>
<dbReference type="SUPFAM" id="SSF54631">
    <property type="entry name" value="CBS-domain pair"/>
    <property type="match status" value="1"/>
</dbReference>
<name>A0A5D0MMA3_FLESI</name>
<dbReference type="Pfam" id="PF00571">
    <property type="entry name" value="CBS"/>
    <property type="match status" value="2"/>
</dbReference>
<evidence type="ECO:0000259" key="3">
    <source>
        <dbReference type="PROSITE" id="PS51371"/>
    </source>
</evidence>
<dbReference type="Gene3D" id="3.10.580.10">
    <property type="entry name" value="CBS-domain"/>
    <property type="match status" value="1"/>
</dbReference>
<dbReference type="CDD" id="cd04586">
    <property type="entry name" value="CBS_pair_BON_assoc"/>
    <property type="match status" value="1"/>
</dbReference>
<dbReference type="PANTHER" id="PTHR43080">
    <property type="entry name" value="CBS DOMAIN-CONTAINING PROTEIN CBSX3, MITOCHONDRIAL"/>
    <property type="match status" value="1"/>
</dbReference>
<feature type="domain" description="CBS" evidence="3">
    <location>
        <begin position="9"/>
        <end position="66"/>
    </location>
</feature>
<protein>
    <submittedName>
        <fullName evidence="4">CBS domain-containing protein</fullName>
    </submittedName>
</protein>
<feature type="domain" description="CBS" evidence="3">
    <location>
        <begin position="86"/>
        <end position="140"/>
    </location>
</feature>
<evidence type="ECO:0000313" key="4">
    <source>
        <dbReference type="EMBL" id="TYB32601.1"/>
    </source>
</evidence>
<evidence type="ECO:0000256" key="1">
    <source>
        <dbReference type="ARBA" id="ARBA00023122"/>
    </source>
</evidence>
<dbReference type="Proteomes" id="UP000323337">
    <property type="component" value="Unassembled WGS sequence"/>
</dbReference>
<accession>A0A5D0MMA3</accession>
<organism evidence="4 5">
    <name type="scientific">Flexistipes sinusarabici</name>
    <dbReference type="NCBI Taxonomy" id="2352"/>
    <lineage>
        <taxon>Bacteria</taxon>
        <taxon>Pseudomonadati</taxon>
        <taxon>Deferribacterota</taxon>
        <taxon>Deferribacteres</taxon>
        <taxon>Deferribacterales</taxon>
        <taxon>Flexistipitaceae</taxon>
        <taxon>Flexistipes</taxon>
    </lineage>
</organism>
<proteinExistence type="predicted"/>
<dbReference type="PANTHER" id="PTHR43080:SF2">
    <property type="entry name" value="CBS DOMAIN-CONTAINING PROTEIN"/>
    <property type="match status" value="1"/>
</dbReference>
<evidence type="ECO:0000256" key="2">
    <source>
        <dbReference type="PROSITE-ProRule" id="PRU00703"/>
    </source>
</evidence>
<dbReference type="SMART" id="SM00116">
    <property type="entry name" value="CBS"/>
    <property type="match status" value="2"/>
</dbReference>
<reference evidence="4 5" key="1">
    <citation type="submission" date="2019-08" db="EMBL/GenBank/DDBJ databases">
        <title>Genomic characterization of a novel candidate phylum (ARYD3) from a high temperature, high salinity tertiary oil reservoir in north central Oklahoma, USA.</title>
        <authorList>
            <person name="Youssef N.H."/>
            <person name="Yadav A."/>
            <person name="Elshahed M.S."/>
        </authorList>
    </citation>
    <scope>NUCLEOTIDE SEQUENCE [LARGE SCALE GENOMIC DNA]</scope>
    <source>
        <strain evidence="4">ARYD1</strain>
    </source>
</reference>
<dbReference type="RefSeq" id="WP_303701887.1">
    <property type="nucleotide sequence ID" value="NZ_VSIV01000310.1"/>
</dbReference>
<gene>
    <name evidence="4" type="ORF">FXF49_10685</name>
</gene>
<comment type="caution">
    <text evidence="4">The sequence shown here is derived from an EMBL/GenBank/DDBJ whole genome shotgun (WGS) entry which is preliminary data.</text>
</comment>
<dbReference type="InterPro" id="IPR051257">
    <property type="entry name" value="Diverse_CBS-Domain"/>
</dbReference>